<reference evidence="1 2" key="1">
    <citation type="journal article" date="2022" name="New Phytol.">
        <title>Ecological generalism drives hyperdiversity of secondary metabolite gene clusters in xylarialean endophytes.</title>
        <authorList>
            <person name="Franco M.E.E."/>
            <person name="Wisecaver J.H."/>
            <person name="Arnold A.E."/>
            <person name="Ju Y.M."/>
            <person name="Slot J.C."/>
            <person name="Ahrendt S."/>
            <person name="Moore L.P."/>
            <person name="Eastman K.E."/>
            <person name="Scott K."/>
            <person name="Konkel Z."/>
            <person name="Mondo S.J."/>
            <person name="Kuo A."/>
            <person name="Hayes R.D."/>
            <person name="Haridas S."/>
            <person name="Andreopoulos B."/>
            <person name="Riley R."/>
            <person name="LaButti K."/>
            <person name="Pangilinan J."/>
            <person name="Lipzen A."/>
            <person name="Amirebrahimi M."/>
            <person name="Yan J."/>
            <person name="Adam C."/>
            <person name="Keymanesh K."/>
            <person name="Ng V."/>
            <person name="Louie K."/>
            <person name="Northen T."/>
            <person name="Drula E."/>
            <person name="Henrissat B."/>
            <person name="Hsieh H.M."/>
            <person name="Youens-Clark K."/>
            <person name="Lutzoni F."/>
            <person name="Miadlikowska J."/>
            <person name="Eastwood D.C."/>
            <person name="Hamelin R.C."/>
            <person name="Grigoriev I.V."/>
            <person name="U'Ren J.M."/>
        </authorList>
    </citation>
    <scope>NUCLEOTIDE SEQUENCE [LARGE SCALE GENOMIC DNA]</scope>
    <source>
        <strain evidence="1 2">CBS 119005</strain>
    </source>
</reference>
<comment type="caution">
    <text evidence="1">The sequence shown here is derived from an EMBL/GenBank/DDBJ whole genome shotgun (WGS) entry which is preliminary data.</text>
</comment>
<keyword evidence="2" id="KW-1185">Reference proteome</keyword>
<dbReference type="Proteomes" id="UP001497700">
    <property type="component" value="Unassembled WGS sequence"/>
</dbReference>
<proteinExistence type="predicted"/>
<gene>
    <name evidence="1" type="ORF">F4820DRAFT_206102</name>
</gene>
<protein>
    <submittedName>
        <fullName evidence="1">Uncharacterized protein</fullName>
    </submittedName>
</protein>
<name>A0ACB9YHV2_9PEZI</name>
<evidence type="ECO:0000313" key="1">
    <source>
        <dbReference type="EMBL" id="KAI4858737.1"/>
    </source>
</evidence>
<evidence type="ECO:0000313" key="2">
    <source>
        <dbReference type="Proteomes" id="UP001497700"/>
    </source>
</evidence>
<sequence>MTYAVVAHIRRRQDITPSEFRTHYDTVHVPLLKSLVGTAFPLTHTRNYVTRIPNAPDITLSTLDKPQASGKVPGTEFAPIMYRGEASSVDYDSLTVMVWEDYPAFERFLEVFSSKEVSEKILEDEKNFKDQSVKRIYALEQPSTAKRD</sequence>
<accession>A0ACB9YHV2</accession>
<dbReference type="EMBL" id="MU393694">
    <property type="protein sequence ID" value="KAI4858737.1"/>
    <property type="molecule type" value="Genomic_DNA"/>
</dbReference>
<organism evidence="1 2">
    <name type="scientific">Hypoxylon rubiginosum</name>
    <dbReference type="NCBI Taxonomy" id="110542"/>
    <lineage>
        <taxon>Eukaryota</taxon>
        <taxon>Fungi</taxon>
        <taxon>Dikarya</taxon>
        <taxon>Ascomycota</taxon>
        <taxon>Pezizomycotina</taxon>
        <taxon>Sordariomycetes</taxon>
        <taxon>Xylariomycetidae</taxon>
        <taxon>Xylariales</taxon>
        <taxon>Hypoxylaceae</taxon>
        <taxon>Hypoxylon</taxon>
    </lineage>
</organism>